<evidence type="ECO:0000256" key="9">
    <source>
        <dbReference type="PROSITE-ProRule" id="PRU00042"/>
    </source>
</evidence>
<evidence type="ECO:0000256" key="5">
    <source>
        <dbReference type="ARBA" id="ARBA00022833"/>
    </source>
</evidence>
<evidence type="ECO:0000259" key="11">
    <source>
        <dbReference type="PROSITE" id="PS50157"/>
    </source>
</evidence>
<evidence type="ECO:0000256" key="6">
    <source>
        <dbReference type="ARBA" id="ARBA00023015"/>
    </source>
</evidence>
<keyword evidence="7" id="KW-0804">Transcription</keyword>
<feature type="region of interest" description="Disordered" evidence="10">
    <location>
        <begin position="144"/>
        <end position="201"/>
    </location>
</feature>
<dbReference type="InterPro" id="IPR013087">
    <property type="entry name" value="Znf_C2H2_type"/>
</dbReference>
<feature type="compositionally biased region" description="Polar residues" evidence="10">
    <location>
        <begin position="178"/>
        <end position="189"/>
    </location>
</feature>
<feature type="region of interest" description="Disordered" evidence="10">
    <location>
        <begin position="24"/>
        <end position="71"/>
    </location>
</feature>
<keyword evidence="3" id="KW-0677">Repeat</keyword>
<dbReference type="SMART" id="SM00355">
    <property type="entry name" value="ZnF_C2H2"/>
    <property type="match status" value="4"/>
</dbReference>
<dbReference type="AlphaFoldDB" id="A0A914URY4"/>
<evidence type="ECO:0000256" key="8">
    <source>
        <dbReference type="ARBA" id="ARBA00023242"/>
    </source>
</evidence>
<dbReference type="PROSITE" id="PS50157">
    <property type="entry name" value="ZINC_FINGER_C2H2_2"/>
    <property type="match status" value="2"/>
</dbReference>
<dbReference type="PANTHER" id="PTHR15065">
    <property type="entry name" value="INSULINOMA-ASSOCIATED 1"/>
    <property type="match status" value="1"/>
</dbReference>
<dbReference type="PROSITE" id="PS00028">
    <property type="entry name" value="ZINC_FINGER_C2H2_1"/>
    <property type="match status" value="3"/>
</dbReference>
<evidence type="ECO:0000256" key="3">
    <source>
        <dbReference type="ARBA" id="ARBA00022737"/>
    </source>
</evidence>
<feature type="domain" description="C2H2-type" evidence="11">
    <location>
        <begin position="296"/>
        <end position="323"/>
    </location>
</feature>
<dbReference type="GO" id="GO:0005634">
    <property type="term" value="C:nucleus"/>
    <property type="evidence" value="ECO:0007669"/>
    <property type="project" value="UniProtKB-SubCell"/>
</dbReference>
<dbReference type="GO" id="GO:0000978">
    <property type="term" value="F:RNA polymerase II cis-regulatory region sequence-specific DNA binding"/>
    <property type="evidence" value="ECO:0007669"/>
    <property type="project" value="TreeGrafter"/>
</dbReference>
<dbReference type="GO" id="GO:0030182">
    <property type="term" value="P:neuron differentiation"/>
    <property type="evidence" value="ECO:0007669"/>
    <property type="project" value="TreeGrafter"/>
</dbReference>
<dbReference type="GO" id="GO:0008270">
    <property type="term" value="F:zinc ion binding"/>
    <property type="evidence" value="ECO:0007669"/>
    <property type="project" value="UniProtKB-KW"/>
</dbReference>
<evidence type="ECO:0000256" key="1">
    <source>
        <dbReference type="ARBA" id="ARBA00004123"/>
    </source>
</evidence>
<keyword evidence="4 9" id="KW-0863">Zinc-finger</keyword>
<evidence type="ECO:0000313" key="12">
    <source>
        <dbReference type="Proteomes" id="UP000887566"/>
    </source>
</evidence>
<dbReference type="Pfam" id="PF00096">
    <property type="entry name" value="zf-C2H2"/>
    <property type="match status" value="1"/>
</dbReference>
<proteinExistence type="predicted"/>
<comment type="subcellular location">
    <subcellularLocation>
        <location evidence="1">Nucleus</location>
    </subcellularLocation>
</comment>
<dbReference type="GO" id="GO:0017053">
    <property type="term" value="C:transcription repressor complex"/>
    <property type="evidence" value="ECO:0007669"/>
    <property type="project" value="TreeGrafter"/>
</dbReference>
<accession>A0A914URY4</accession>
<feature type="domain" description="C2H2-type" evidence="11">
    <location>
        <begin position="376"/>
        <end position="404"/>
    </location>
</feature>
<evidence type="ECO:0000313" key="13">
    <source>
        <dbReference type="WBParaSite" id="PSAMB.scaffold1204size34433.g11730.t1"/>
    </source>
</evidence>
<dbReference type="GO" id="GO:0001227">
    <property type="term" value="F:DNA-binding transcription repressor activity, RNA polymerase II-specific"/>
    <property type="evidence" value="ECO:0007669"/>
    <property type="project" value="TreeGrafter"/>
</dbReference>
<dbReference type="InterPro" id="IPR042972">
    <property type="entry name" value="INSM1/2"/>
</dbReference>
<dbReference type="SUPFAM" id="SSF57667">
    <property type="entry name" value="beta-beta-alpha zinc fingers"/>
    <property type="match status" value="2"/>
</dbReference>
<keyword evidence="12" id="KW-1185">Reference proteome</keyword>
<dbReference type="FunFam" id="3.30.160.60:FF:001896">
    <property type="entry name" value="insulinoma-associated protein 1b"/>
    <property type="match status" value="1"/>
</dbReference>
<evidence type="ECO:0000256" key="7">
    <source>
        <dbReference type="ARBA" id="ARBA00023163"/>
    </source>
</evidence>
<evidence type="ECO:0000256" key="4">
    <source>
        <dbReference type="ARBA" id="ARBA00022771"/>
    </source>
</evidence>
<dbReference type="Gene3D" id="3.30.160.60">
    <property type="entry name" value="Classic Zinc Finger"/>
    <property type="match status" value="2"/>
</dbReference>
<evidence type="ECO:0000256" key="2">
    <source>
        <dbReference type="ARBA" id="ARBA00022723"/>
    </source>
</evidence>
<dbReference type="WBParaSite" id="PSAMB.scaffold1204size34433.g11730.t1">
    <property type="protein sequence ID" value="PSAMB.scaffold1204size34433.g11730.t1"/>
    <property type="gene ID" value="PSAMB.scaffold1204size34433.g11730"/>
</dbReference>
<keyword evidence="2" id="KW-0479">Metal-binding</keyword>
<name>A0A914URY4_9BILA</name>
<keyword evidence="8" id="KW-0539">Nucleus</keyword>
<reference evidence="13" key="1">
    <citation type="submission" date="2022-11" db="UniProtKB">
        <authorList>
            <consortium name="WormBaseParasite"/>
        </authorList>
    </citation>
    <scope>IDENTIFICATION</scope>
</reference>
<evidence type="ECO:0000256" key="10">
    <source>
        <dbReference type="SAM" id="MobiDB-lite"/>
    </source>
</evidence>
<protein>
    <submittedName>
        <fullName evidence="13">C2H2-type domain-containing protein</fullName>
    </submittedName>
</protein>
<sequence>MSVDASAAVNARDFLVHRLVNSTATADNSDDSRRQSATLSDGEDHASSASSEDSGRSSGGDHQQQQHMNAAAAAAAAMANLNPATTLAGLANANQMYAAAFAHLAQMNLMNPAMTAGMLPMFAPSLYHRFFSFPNLDQLRAALQSPQQKSPMDRPSPMSMPEKTVAQTPSPSPRKRSNQTPKSKSTTMQAEDLSASPQKRARAVKRLAFTDDETSSPVSGMFIKEATSVPCAEQLQAEADLDDSAQFVEITEEARAEIAKIPNVIGDYVCSLCKVRYDDAFKLAQHRCPRIIHEEYRCPECDKVFSCPANLASHRRWHKPKDGFDASLECTICATRCETKKQLRAHIASHAHINAWNNADQLADTEKSTNENQATFDCRFCSETFSSSPSLTRHINKHHPNDRCNVILLNN</sequence>
<dbReference type="Pfam" id="PF12874">
    <property type="entry name" value="zf-met"/>
    <property type="match status" value="1"/>
</dbReference>
<keyword evidence="6" id="KW-0805">Transcription regulation</keyword>
<dbReference type="PANTHER" id="PTHR15065:SF4">
    <property type="entry name" value="LD18634P"/>
    <property type="match status" value="1"/>
</dbReference>
<dbReference type="GO" id="GO:0010564">
    <property type="term" value="P:regulation of cell cycle process"/>
    <property type="evidence" value="ECO:0007669"/>
    <property type="project" value="TreeGrafter"/>
</dbReference>
<dbReference type="Pfam" id="PF13894">
    <property type="entry name" value="zf-C2H2_4"/>
    <property type="match status" value="1"/>
</dbReference>
<keyword evidence="5" id="KW-0862">Zinc</keyword>
<dbReference type="InterPro" id="IPR036236">
    <property type="entry name" value="Znf_C2H2_sf"/>
</dbReference>
<dbReference type="Proteomes" id="UP000887566">
    <property type="component" value="Unplaced"/>
</dbReference>
<organism evidence="12 13">
    <name type="scientific">Plectus sambesii</name>
    <dbReference type="NCBI Taxonomy" id="2011161"/>
    <lineage>
        <taxon>Eukaryota</taxon>
        <taxon>Metazoa</taxon>
        <taxon>Ecdysozoa</taxon>
        <taxon>Nematoda</taxon>
        <taxon>Chromadorea</taxon>
        <taxon>Plectida</taxon>
        <taxon>Plectina</taxon>
        <taxon>Plectoidea</taxon>
        <taxon>Plectidae</taxon>
        <taxon>Plectus</taxon>
    </lineage>
</organism>